<feature type="compositionally biased region" description="Polar residues" evidence="1">
    <location>
        <begin position="33"/>
        <end position="42"/>
    </location>
</feature>
<proteinExistence type="predicted"/>
<feature type="compositionally biased region" description="Basic residues" evidence="1">
    <location>
        <begin position="115"/>
        <end position="131"/>
    </location>
</feature>
<dbReference type="VEuPathDB" id="FungiDB:SI65_04871"/>
<comment type="caution">
    <text evidence="2">The sequence shown here is derived from an EMBL/GenBank/DDBJ whole genome shotgun (WGS) entry which is preliminary data.</text>
</comment>
<dbReference type="Proteomes" id="UP000094569">
    <property type="component" value="Unassembled WGS sequence"/>
</dbReference>
<name>A0A1E3BFY1_ASPCR</name>
<accession>A0A1E3BFY1</accession>
<reference evidence="2 3" key="1">
    <citation type="journal article" date="2016" name="BMC Genomics">
        <title>Comparative genomic and transcriptomic analyses of the Fuzhuan brick tea-fermentation fungus Aspergillus cristatus.</title>
        <authorList>
            <person name="Ge Y."/>
            <person name="Wang Y."/>
            <person name="Liu Y."/>
            <person name="Tan Y."/>
            <person name="Ren X."/>
            <person name="Zhang X."/>
            <person name="Hyde K.D."/>
            <person name="Liu Y."/>
            <person name="Liu Z."/>
        </authorList>
    </citation>
    <scope>NUCLEOTIDE SEQUENCE [LARGE SCALE GENOMIC DNA]</scope>
    <source>
        <strain evidence="2 3">GZAAS20.1005</strain>
    </source>
</reference>
<dbReference type="EMBL" id="JXNT01000004">
    <property type="protein sequence ID" value="ODM19885.1"/>
    <property type="molecule type" value="Genomic_DNA"/>
</dbReference>
<gene>
    <name evidence="2" type="ORF">SI65_04871</name>
</gene>
<evidence type="ECO:0000256" key="1">
    <source>
        <dbReference type="SAM" id="MobiDB-lite"/>
    </source>
</evidence>
<dbReference type="OrthoDB" id="5365739at2759"/>
<sequence length="351" mass="39055">MLRTQLRPAFLYNERQRSVEGIITSFRQFSVTQQVTDQSSGPRYSPAATPRPGPRRRPNIPPAKTGSQDASASRLRPRSPHVIDARALAASQTGGQANVLRGPRLQYPRGGVQARARKFKKSSPKPRRPRAPRNQSGVGKGDDVREAEIEAVYQELTEKSRPVPVRYIPQTHDFSTMKETWPSLPTGVTAHTAGVLEKLSSISGRFPNGYIPPHELGKRLYQGQSVRFFSEEEKAQAMEEAKKLAQQRADKLSQRKGDLVEPEEIKFDPMDANDQKVLVQSLVQGIYPKPETQQADKPAVLGGIIANLRNNETYRTAGKSTQFLTKVESLLASSRPANDYSGNKTLYENIN</sequence>
<keyword evidence="3" id="KW-1185">Reference proteome</keyword>
<evidence type="ECO:0000313" key="3">
    <source>
        <dbReference type="Proteomes" id="UP000094569"/>
    </source>
</evidence>
<organism evidence="2 3">
    <name type="scientific">Aspergillus cristatus</name>
    <name type="common">Chinese Fuzhuan brick tea-fermentation fungus</name>
    <name type="synonym">Eurotium cristatum</name>
    <dbReference type="NCBI Taxonomy" id="573508"/>
    <lineage>
        <taxon>Eukaryota</taxon>
        <taxon>Fungi</taxon>
        <taxon>Dikarya</taxon>
        <taxon>Ascomycota</taxon>
        <taxon>Pezizomycotina</taxon>
        <taxon>Eurotiomycetes</taxon>
        <taxon>Eurotiomycetidae</taxon>
        <taxon>Eurotiales</taxon>
        <taxon>Aspergillaceae</taxon>
        <taxon>Aspergillus</taxon>
        <taxon>Aspergillus subgen. Aspergillus</taxon>
    </lineage>
</organism>
<dbReference type="STRING" id="573508.A0A1E3BFY1"/>
<dbReference type="AlphaFoldDB" id="A0A1E3BFY1"/>
<protein>
    <submittedName>
        <fullName evidence="2">Uncharacterized protein</fullName>
    </submittedName>
</protein>
<feature type="region of interest" description="Disordered" evidence="1">
    <location>
        <begin position="33"/>
        <end position="143"/>
    </location>
</feature>
<evidence type="ECO:0000313" key="2">
    <source>
        <dbReference type="EMBL" id="ODM19885.1"/>
    </source>
</evidence>